<dbReference type="InterPro" id="IPR040221">
    <property type="entry name" value="CDCA7/CDA7L"/>
</dbReference>
<dbReference type="PANTHER" id="PTHR31169:SF8">
    <property type="entry name" value="ZINC-FINGER DOMAIN OF MONOAMINE-OXIDASE A REPRESSOR R1 PROTEIN"/>
    <property type="match status" value="1"/>
</dbReference>
<feature type="compositionally biased region" description="Low complexity" evidence="10">
    <location>
        <begin position="855"/>
        <end position="876"/>
    </location>
</feature>
<feature type="region of interest" description="Disordered" evidence="10">
    <location>
        <begin position="642"/>
        <end position="661"/>
    </location>
</feature>
<dbReference type="EMBL" id="JASNQZ010000003">
    <property type="protein sequence ID" value="KAL0959147.1"/>
    <property type="molecule type" value="Genomic_DNA"/>
</dbReference>
<feature type="compositionally biased region" description="Low complexity" evidence="10">
    <location>
        <begin position="820"/>
        <end position="832"/>
    </location>
</feature>
<feature type="compositionally biased region" description="Basic residues" evidence="10">
    <location>
        <begin position="303"/>
        <end position="314"/>
    </location>
</feature>
<feature type="compositionally biased region" description="Polar residues" evidence="10">
    <location>
        <begin position="642"/>
        <end position="652"/>
    </location>
</feature>
<evidence type="ECO:0000256" key="6">
    <source>
        <dbReference type="ARBA" id="ARBA00022843"/>
    </source>
</evidence>
<dbReference type="InterPro" id="IPR018866">
    <property type="entry name" value="Znf-4CXXC_R1"/>
</dbReference>
<evidence type="ECO:0000256" key="2">
    <source>
        <dbReference type="ARBA" id="ARBA00004496"/>
    </source>
</evidence>
<comment type="caution">
    <text evidence="12">The sequence shown here is derived from an EMBL/GenBank/DDBJ whole genome shotgun (WGS) entry which is preliminary data.</text>
</comment>
<dbReference type="Pfam" id="PF10497">
    <property type="entry name" value="zf-4CXXC_R1"/>
    <property type="match status" value="1"/>
</dbReference>
<evidence type="ECO:0000256" key="10">
    <source>
        <dbReference type="SAM" id="MobiDB-lite"/>
    </source>
</evidence>
<proteinExistence type="predicted"/>
<evidence type="ECO:0000256" key="8">
    <source>
        <dbReference type="ARBA" id="ARBA00023163"/>
    </source>
</evidence>
<dbReference type="PANTHER" id="PTHR31169">
    <property type="entry name" value="OS05G0300700 PROTEIN"/>
    <property type="match status" value="1"/>
</dbReference>
<feature type="region of interest" description="Disordered" evidence="10">
    <location>
        <begin position="1268"/>
        <end position="1304"/>
    </location>
</feature>
<feature type="region of interest" description="Disordered" evidence="10">
    <location>
        <begin position="52"/>
        <end position="116"/>
    </location>
</feature>
<evidence type="ECO:0000256" key="4">
    <source>
        <dbReference type="ARBA" id="ARBA00022499"/>
    </source>
</evidence>
<keyword evidence="5" id="KW-0597">Phosphoprotein</keyword>
<evidence type="ECO:0000313" key="13">
    <source>
        <dbReference type="Proteomes" id="UP001556367"/>
    </source>
</evidence>
<evidence type="ECO:0000256" key="1">
    <source>
        <dbReference type="ARBA" id="ARBA00004123"/>
    </source>
</evidence>
<feature type="region of interest" description="Disordered" evidence="10">
    <location>
        <begin position="612"/>
        <end position="636"/>
    </location>
</feature>
<keyword evidence="7" id="KW-0805">Transcription regulation</keyword>
<name>A0ABR3JVN8_9AGAR</name>
<feature type="region of interest" description="Disordered" evidence="10">
    <location>
        <begin position="162"/>
        <end position="204"/>
    </location>
</feature>
<evidence type="ECO:0000313" key="12">
    <source>
        <dbReference type="EMBL" id="KAL0959147.1"/>
    </source>
</evidence>
<evidence type="ECO:0000256" key="3">
    <source>
        <dbReference type="ARBA" id="ARBA00022490"/>
    </source>
</evidence>
<keyword evidence="6" id="KW-0832">Ubl conjugation</keyword>
<keyword evidence="9" id="KW-0539">Nucleus</keyword>
<organism evidence="12 13">
    <name type="scientific">Hohenbuehelia grisea</name>
    <dbReference type="NCBI Taxonomy" id="104357"/>
    <lineage>
        <taxon>Eukaryota</taxon>
        <taxon>Fungi</taxon>
        <taxon>Dikarya</taxon>
        <taxon>Basidiomycota</taxon>
        <taxon>Agaricomycotina</taxon>
        <taxon>Agaricomycetes</taxon>
        <taxon>Agaricomycetidae</taxon>
        <taxon>Agaricales</taxon>
        <taxon>Pleurotineae</taxon>
        <taxon>Pleurotaceae</taxon>
        <taxon>Hohenbuehelia</taxon>
    </lineage>
</organism>
<evidence type="ECO:0000256" key="7">
    <source>
        <dbReference type="ARBA" id="ARBA00023015"/>
    </source>
</evidence>
<feature type="compositionally biased region" description="Basic and acidic residues" evidence="10">
    <location>
        <begin position="540"/>
        <end position="565"/>
    </location>
</feature>
<sequence length="1373" mass="146214">MSSLLNWDGKFGLQNAASRANGPSSSSNWDNPRKLRDYTGCLTTEADSATVYNASKGSHDASQPTPISQITDVGQEKSLPSIAESSVGDASDLFDVEEENMDAHSEDAEGEDDDGTFGITTISSSIQLLAEYVSSPVASPMSSPLFTPVAASPVASPPKRPLFLPSRSSSPTSVITISDSSSPVQCLTSSRASSPPPSPPKRLSQTKTVFLSHIQMPSLPAGLRASDYMPARRCSRLQTRADHDQTRVGDALNAMFQQNAQLGEIQVHSKKPKNLPGPSVAAPLKRKYNRVASTILNEGDHRPAKKKKTIRLPKHQAMASPSTEASLLAPFPTLDVPRPSYVALVINTRFVGTPKVGSMRADTMTHIREAIQRGVGSSHKSAQSGTWFHWPPPSSLELLAASKGAKVADDLSPGPPVLLADEAIGDVDAEEEGLAPIGSARGPNSVPTFMDKLIVAKKRKLVLKDRPAFSTTSRLPHAGPSDLSKMSMTSTPLSSSQNKTPGQLSQKPGHRPPAPTTSSPSNRAVKQGPPKAASKSKSNMRHDTTHEEPLHQRPSEKALGKRKAIETSGAFPTGSSSGVAAPDFSVHGDLTGYYETFSEFVNVSPVRKTATAKSGCEVAPTVPCGAPNSRGRLSPSTIDRTLQRTSLQTSPSFAHPPLSFRVATPQDDIYRSRPSSPLHTATHDDDIYRSRPPSPFHAATHDDDIYRSRPVTPSLASPVAYSARQSEQRETLYYNPDDFLSSAPAKVSPSAQKSSTASGNPDSFLDAAPDLTLSLPELHEEHFNGTTINPSLLDPLGFGSLLINNDEHDFQSHPSPIASRPPSLSPVVSSRPTASTSSNVFPVSRASSPPPSPVLSPRLAEDASSYSPSRASSRSPTPVAKPVSQMRVRSASPKASAPQAVRNNVADPAQLSSNEEGVGNGRGEGSSSPSKRHVENAGPSFGPAVAGQAHDGYIFPPRGAKGQVLVIEAGSRKGTMSWPLNASQAPYYCHQCRTKSQRIRMICSCGKSWCIRCTLTRYDGIVAFDASLKDYSNCPCCSGTCNCDLCCARRGDTYKKSSRATTFKPVLLNETRRTKRPPKPKKNPFADDAMLSHHEVALASGSAQPATWLPPLAPPPSTAVKYWGTIYGIDGRTVGRAYTATDGGNGALYALPVRPARRRVFIGAIQDAWKLGPNPTILDLAPTPAVLRKGSTGRTVSYVGDKSVLRMPCVDDPESGEEDKRAMVAFSWFWEEGELTEVEDDDDEAEVLNPVEGVMDAPTTVQGVAVTPEVPNSDGGVIKPPTTVQVDDGNRVEQSHQPMVDTSPATALSNEANDESLPTNDAFRAPTQELVQEQLGAPEGAGVVLSDSDVARAIGLGLGQVGIRTSMSLSPED</sequence>
<dbReference type="Proteomes" id="UP001556367">
    <property type="component" value="Unassembled WGS sequence"/>
</dbReference>
<evidence type="ECO:0000256" key="9">
    <source>
        <dbReference type="ARBA" id="ARBA00023242"/>
    </source>
</evidence>
<feature type="compositionally biased region" description="Polar residues" evidence="10">
    <location>
        <begin position="15"/>
        <end position="30"/>
    </location>
</feature>
<accession>A0ABR3JVN8</accession>
<gene>
    <name evidence="12" type="ORF">HGRIS_014434</name>
</gene>
<feature type="region of interest" description="Disordered" evidence="10">
    <location>
        <begin position="301"/>
        <end position="323"/>
    </location>
</feature>
<keyword evidence="4" id="KW-1017">Isopeptide bond</keyword>
<keyword evidence="3" id="KW-0963">Cytoplasm</keyword>
<feature type="domain" description="Zinc-finger" evidence="11">
    <location>
        <begin position="987"/>
        <end position="1053"/>
    </location>
</feature>
<feature type="compositionally biased region" description="Polar residues" evidence="10">
    <location>
        <begin position="749"/>
        <end position="761"/>
    </location>
</feature>
<feature type="compositionally biased region" description="Polar residues" evidence="10">
    <location>
        <begin position="484"/>
        <end position="506"/>
    </location>
</feature>
<protein>
    <recommendedName>
        <fullName evidence="11">Zinc-finger domain-containing protein</fullName>
    </recommendedName>
</protein>
<reference evidence="13" key="1">
    <citation type="submission" date="2024-06" db="EMBL/GenBank/DDBJ databases">
        <title>Multi-omics analyses provide insights into the biosynthesis of the anticancer antibiotic pleurotin in Hohenbuehelia grisea.</title>
        <authorList>
            <person name="Weaver J.A."/>
            <person name="Alberti F."/>
        </authorList>
    </citation>
    <scope>NUCLEOTIDE SEQUENCE [LARGE SCALE GENOMIC DNA]</scope>
    <source>
        <strain evidence="13">T-177</strain>
    </source>
</reference>
<keyword evidence="13" id="KW-1185">Reference proteome</keyword>
<feature type="region of interest" description="Disordered" evidence="10">
    <location>
        <begin position="470"/>
        <end position="581"/>
    </location>
</feature>
<feature type="region of interest" description="Disordered" evidence="10">
    <location>
        <begin position="807"/>
        <end position="942"/>
    </location>
</feature>
<feature type="compositionally biased region" description="Low complexity" evidence="10">
    <location>
        <begin position="162"/>
        <end position="193"/>
    </location>
</feature>
<feature type="compositionally biased region" description="Polar residues" evidence="10">
    <location>
        <begin position="52"/>
        <end position="72"/>
    </location>
</feature>
<feature type="region of interest" description="Disordered" evidence="10">
    <location>
        <begin position="743"/>
        <end position="765"/>
    </location>
</feature>
<evidence type="ECO:0000259" key="11">
    <source>
        <dbReference type="Pfam" id="PF10497"/>
    </source>
</evidence>
<comment type="subcellular location">
    <subcellularLocation>
        <location evidence="2">Cytoplasm</location>
    </subcellularLocation>
    <subcellularLocation>
        <location evidence="1">Nucleus</location>
    </subcellularLocation>
</comment>
<keyword evidence="8" id="KW-0804">Transcription</keyword>
<feature type="region of interest" description="Disordered" evidence="10">
    <location>
        <begin position="666"/>
        <end position="723"/>
    </location>
</feature>
<feature type="region of interest" description="Disordered" evidence="10">
    <location>
        <begin position="14"/>
        <end position="36"/>
    </location>
</feature>
<evidence type="ECO:0000256" key="5">
    <source>
        <dbReference type="ARBA" id="ARBA00022553"/>
    </source>
</evidence>